<dbReference type="Pfam" id="PF05036">
    <property type="entry name" value="SPOR"/>
    <property type="match status" value="1"/>
</dbReference>
<keyword evidence="4" id="KW-1185">Reference proteome</keyword>
<gene>
    <name evidence="3" type="ORF">G3572_01665</name>
</gene>
<reference evidence="3 4" key="1">
    <citation type="submission" date="2020-02" db="EMBL/GenBank/DDBJ databases">
        <title>Rhodobacter algicola sp. nov., isolated from microalga culture.</title>
        <authorList>
            <person name="Park C.-Y."/>
        </authorList>
    </citation>
    <scope>NUCLEOTIDE SEQUENCE [LARGE SCALE GENOMIC DNA]</scope>
    <source>
        <strain evidence="3 4">ETT8</strain>
    </source>
</reference>
<feature type="transmembrane region" description="Helical" evidence="1">
    <location>
        <begin position="23"/>
        <end position="44"/>
    </location>
</feature>
<dbReference type="Proteomes" id="UP000481421">
    <property type="component" value="Unassembled WGS sequence"/>
</dbReference>
<proteinExistence type="predicted"/>
<evidence type="ECO:0000259" key="2">
    <source>
        <dbReference type="PROSITE" id="PS51724"/>
    </source>
</evidence>
<dbReference type="RefSeq" id="WP_164608936.1">
    <property type="nucleotide sequence ID" value="NZ_JAAIKE010000001.1"/>
</dbReference>
<evidence type="ECO:0000256" key="1">
    <source>
        <dbReference type="SAM" id="Phobius"/>
    </source>
</evidence>
<evidence type="ECO:0000313" key="4">
    <source>
        <dbReference type="Proteomes" id="UP000481421"/>
    </source>
</evidence>
<dbReference type="GO" id="GO:0042834">
    <property type="term" value="F:peptidoglycan binding"/>
    <property type="evidence" value="ECO:0007669"/>
    <property type="project" value="InterPro"/>
</dbReference>
<evidence type="ECO:0000313" key="3">
    <source>
        <dbReference type="EMBL" id="NEX44896.1"/>
    </source>
</evidence>
<dbReference type="PROSITE" id="PS51724">
    <property type="entry name" value="SPOR"/>
    <property type="match status" value="1"/>
</dbReference>
<dbReference type="InterPro" id="IPR007730">
    <property type="entry name" value="SPOR-like_dom"/>
</dbReference>
<keyword evidence="1" id="KW-0472">Membrane</keyword>
<keyword evidence="1" id="KW-1133">Transmembrane helix</keyword>
<organism evidence="3 4">
    <name type="scientific">Pseudotabrizicola algicola</name>
    <dbReference type="NCBI Taxonomy" id="2709381"/>
    <lineage>
        <taxon>Bacteria</taxon>
        <taxon>Pseudomonadati</taxon>
        <taxon>Pseudomonadota</taxon>
        <taxon>Alphaproteobacteria</taxon>
        <taxon>Rhodobacterales</taxon>
        <taxon>Paracoccaceae</taxon>
        <taxon>Pseudotabrizicola</taxon>
    </lineage>
</organism>
<name>A0A6B3RI79_9RHOB</name>
<feature type="domain" description="SPOR" evidence="2">
    <location>
        <begin position="247"/>
        <end position="332"/>
    </location>
</feature>
<accession>A0A6B3RI79</accession>
<comment type="caution">
    <text evidence="3">The sequence shown here is derived from an EMBL/GenBank/DDBJ whole genome shotgun (WGS) entry which is preliminary data.</text>
</comment>
<sequence>MADIDYDDYEAAPRITGGQAQRLVHLAGAACSLALIAGMAFWGYKLAVRDVTGVPVIRAAEGPMRIAPSNPGGSVADHQGMAVNVVAAAGGAGDLPEEIVLAPAPIDLSAEDVPGLAPLDPLAEAAPAAAPLSAATGMAGSDPVGLDGPVSDISAVLSDLAAAPDATAPAAEDAVALALAEALGGAAPLAPLAEEPVAEAAPDGMGAAVIRPRPRPGTALASTPAALAAAEPVNVAVAIGPEVDVASLAVGTRLVQLGAFDSAEIARAEWVRLRDRFGDLMTGKSLVVQSAQSGGRTFYRLRAHGFAGEDDSRRFCAALLAENAPCIPAVHR</sequence>
<keyword evidence="1" id="KW-0812">Transmembrane</keyword>
<dbReference type="EMBL" id="JAAIKE010000001">
    <property type="protein sequence ID" value="NEX44896.1"/>
    <property type="molecule type" value="Genomic_DNA"/>
</dbReference>
<dbReference type="Gene3D" id="3.30.70.1070">
    <property type="entry name" value="Sporulation related repeat"/>
    <property type="match status" value="1"/>
</dbReference>
<dbReference type="InterPro" id="IPR036680">
    <property type="entry name" value="SPOR-like_sf"/>
</dbReference>
<protein>
    <submittedName>
        <fullName evidence="3">SPOR domain-containing protein</fullName>
    </submittedName>
</protein>
<dbReference type="AlphaFoldDB" id="A0A6B3RI79"/>